<reference evidence="3 4" key="1">
    <citation type="journal article" date="2015" name="Plant Cell">
        <title>Oil accumulation by the oleaginous diatom Fistulifera solaris as revealed by the genome and transcriptome.</title>
        <authorList>
            <person name="Tanaka T."/>
            <person name="Maeda Y."/>
            <person name="Veluchamy A."/>
            <person name="Tanaka M."/>
            <person name="Abida H."/>
            <person name="Marechal E."/>
            <person name="Bowler C."/>
            <person name="Muto M."/>
            <person name="Sunaga Y."/>
            <person name="Tanaka M."/>
            <person name="Yoshino T."/>
            <person name="Taniguchi T."/>
            <person name="Fukuda Y."/>
            <person name="Nemoto M."/>
            <person name="Matsumoto M."/>
            <person name="Wong P.S."/>
            <person name="Aburatani S."/>
            <person name="Fujibuchi W."/>
        </authorList>
    </citation>
    <scope>NUCLEOTIDE SEQUENCE [LARGE SCALE GENOMIC DNA]</scope>
    <source>
        <strain evidence="3 4">JPCC DA0580</strain>
    </source>
</reference>
<evidence type="ECO:0000256" key="2">
    <source>
        <dbReference type="SAM" id="MobiDB-lite"/>
    </source>
</evidence>
<feature type="compositionally biased region" description="Low complexity" evidence="2">
    <location>
        <begin position="64"/>
        <end position="74"/>
    </location>
</feature>
<protein>
    <recommendedName>
        <fullName evidence="5">Vacuolar protein sorting-associated protein 26</fullName>
    </recommendedName>
</protein>
<dbReference type="Gene3D" id="2.60.40.640">
    <property type="match status" value="2"/>
</dbReference>
<dbReference type="GO" id="GO:0006886">
    <property type="term" value="P:intracellular protein transport"/>
    <property type="evidence" value="ECO:0007669"/>
    <property type="project" value="InterPro"/>
</dbReference>
<dbReference type="Pfam" id="PF03643">
    <property type="entry name" value="Vps26"/>
    <property type="match status" value="1"/>
</dbReference>
<name>A0A1Z5KMV0_FISSO</name>
<comment type="caution">
    <text evidence="3">The sequence shown here is derived from an EMBL/GenBank/DDBJ whole genome shotgun (WGS) entry which is preliminary data.</text>
</comment>
<comment type="similarity">
    <text evidence="1">Belongs to the VPS26 family.</text>
</comment>
<dbReference type="Proteomes" id="UP000198406">
    <property type="component" value="Unassembled WGS sequence"/>
</dbReference>
<proteinExistence type="inferred from homology"/>
<keyword evidence="4" id="KW-1185">Reference proteome</keyword>
<dbReference type="EMBL" id="BDSP01000257">
    <property type="protein sequence ID" value="GAX27477.1"/>
    <property type="molecule type" value="Genomic_DNA"/>
</dbReference>
<dbReference type="OrthoDB" id="3821113at2759"/>
<dbReference type="InterPro" id="IPR028934">
    <property type="entry name" value="Vps26-related"/>
</dbReference>
<dbReference type="InterPro" id="IPR014752">
    <property type="entry name" value="Arrestin-like_C"/>
</dbReference>
<evidence type="ECO:0008006" key="5">
    <source>
        <dbReference type="Google" id="ProtNLM"/>
    </source>
</evidence>
<dbReference type="AlphaFoldDB" id="A0A1Z5KMV0"/>
<accession>A0A1Z5KMV0</accession>
<sequence>MDVGSLLGALTGSGAVKIEIRLDPKQVILDHTPSWRLHRNPFWRVKHPVGDQLQVNNNLPPPENTINNSTINNNGRNYANAPPVMPQQQTEQPVMNPPQSSPYANPAYPPTTSPYGGMNPPLSQQYGGMSSSQTMSAQYGASSSMYGQTTYGGNAVSSLPPYNKDIVYAYNATDDITGQIVLRLPSSQKKFEHLGIKVQFIGRIDMTMGIHEGRPHYDFTSLSKELAPPGVLYQPETVVPFAFRNMDKELESYRGRNVAVRYIVRVAIERKFLPPLTAEHDVWVQLLGQAPPQDEPIKMEVGIEECLHIEFEYDRRHYHTADTITGKIHFLLVRIKIKHMELAVLRRETSGEGVAMAAQETNNTDAGANIYTETQTVVKYEIMDGAPVKGEVIPVKLCLKGIPADLTPTYTAVNNRFSVRYFLNLVLVDEDDRRYFKQQEIILWRKDLG</sequence>
<evidence type="ECO:0000313" key="4">
    <source>
        <dbReference type="Proteomes" id="UP000198406"/>
    </source>
</evidence>
<gene>
    <name evidence="3" type="ORF">FisN_23Hh058</name>
</gene>
<dbReference type="InParanoid" id="A0A1Z5KMV0"/>
<dbReference type="PANTHER" id="PTHR12233">
    <property type="entry name" value="VACUOLAR PROTEIN SORTING 26 RELATED"/>
    <property type="match status" value="1"/>
</dbReference>
<evidence type="ECO:0000313" key="3">
    <source>
        <dbReference type="EMBL" id="GAX27477.1"/>
    </source>
</evidence>
<evidence type="ECO:0000256" key="1">
    <source>
        <dbReference type="ARBA" id="ARBA00009100"/>
    </source>
</evidence>
<feature type="region of interest" description="Disordered" evidence="2">
    <location>
        <begin position="56"/>
        <end position="113"/>
    </location>
</feature>
<organism evidence="3 4">
    <name type="scientific">Fistulifera solaris</name>
    <name type="common">Oleaginous diatom</name>
    <dbReference type="NCBI Taxonomy" id="1519565"/>
    <lineage>
        <taxon>Eukaryota</taxon>
        <taxon>Sar</taxon>
        <taxon>Stramenopiles</taxon>
        <taxon>Ochrophyta</taxon>
        <taxon>Bacillariophyta</taxon>
        <taxon>Bacillariophyceae</taxon>
        <taxon>Bacillariophycidae</taxon>
        <taxon>Naviculales</taxon>
        <taxon>Naviculaceae</taxon>
        <taxon>Fistulifera</taxon>
    </lineage>
</organism>